<feature type="signal peptide" evidence="3">
    <location>
        <begin position="1"/>
        <end position="17"/>
    </location>
</feature>
<evidence type="ECO:0000313" key="5">
    <source>
        <dbReference type="EMBL" id="AAX70900.1"/>
    </source>
</evidence>
<evidence type="ECO:0000256" key="1">
    <source>
        <dbReference type="SAM" id="Coils"/>
    </source>
</evidence>
<organism evidence="5 7">
    <name type="scientific">Trypanosoma brucei brucei (strain 927/4 GUTat10.1)</name>
    <dbReference type="NCBI Taxonomy" id="185431"/>
    <lineage>
        <taxon>Eukaryota</taxon>
        <taxon>Discoba</taxon>
        <taxon>Euglenozoa</taxon>
        <taxon>Kinetoplastea</taxon>
        <taxon>Metakinetoplastina</taxon>
        <taxon>Trypanosomatida</taxon>
        <taxon>Trypanosomatidae</taxon>
        <taxon>Trypanosoma</taxon>
    </lineage>
</organism>
<dbReference type="PaxDb" id="5691-AAZ12101"/>
<reference evidence="5" key="3">
    <citation type="submission" date="2005-04" db="EMBL/GenBank/DDBJ databases">
        <title>.</title>
        <authorList>
            <person name="Ghedin E."/>
            <person name="Blandin G."/>
            <person name="Bartholomeu D."/>
            <person name="Caler E."/>
            <person name="Haas B."/>
            <person name="Hannick L."/>
            <person name="Shallom J."/>
            <person name="Hou L."/>
            <person name="Djikeng A."/>
            <person name="Feldblyum T."/>
            <person name="Hostetler J."/>
            <person name="Johnson J."/>
            <person name="Jones K."/>
            <person name="Koo H.L."/>
            <person name="Larkin C."/>
            <person name="Pai G."/>
            <person name="Peterson J."/>
            <person name="Khalak H.G."/>
            <person name="Salzberg S."/>
            <person name="Simpson A.J."/>
            <person name="Tallon L."/>
            <person name="Van Aken S."/>
            <person name="Wanless D."/>
            <person name="White O."/>
            <person name="Wortman J."/>
            <person name="Fraser C.M."/>
            <person name="El-Sayed N.M.A."/>
        </authorList>
    </citation>
    <scope>NUCLEOTIDE SEQUENCE</scope>
    <source>
        <strain evidence="5">GUTat10.1</strain>
    </source>
</reference>
<proteinExistence type="predicted"/>
<dbReference type="InParanoid" id="Q57U18"/>
<feature type="compositionally biased region" description="Basic and acidic residues" evidence="2">
    <location>
        <begin position="256"/>
        <end position="341"/>
    </location>
</feature>
<reference evidence="6" key="4">
    <citation type="submission" date="2005-04" db="EMBL/GenBank/DDBJ databases">
        <title>Sequencing, closure, and annotation of Trypanosoma brucei chromosomes 2 through 8.</title>
        <authorList>
            <person name="Ghedin E."/>
            <person name="Blandin G."/>
            <person name="Bartholomeu D."/>
            <person name="Caler E."/>
            <person name="Haas B."/>
            <person name="Hannick L."/>
            <person name="Shallom J."/>
            <person name="Hou L."/>
            <person name="Djikeng A."/>
            <person name="Feldblyum T."/>
            <person name="Hostetler J."/>
            <person name="Johnson J."/>
            <person name="Jones K."/>
            <person name="Koo H.L."/>
            <person name="Larkin C."/>
            <person name="Pai G."/>
            <person name="Peterson J."/>
            <person name="Khalak H.G."/>
            <person name="Salzberg S."/>
            <person name="Simpson A.J."/>
            <person name="Tallon L."/>
            <person name="Van Aken S."/>
            <person name="Wanless D."/>
            <person name="White O."/>
            <person name="Wortman J."/>
            <person name="Fraser C.M."/>
            <person name="El-Sayed N.M.A."/>
        </authorList>
    </citation>
    <scope>NUCLEOTIDE SEQUENCE</scope>
    <source>
        <strain evidence="6">927/4 GUTat10.1</strain>
    </source>
</reference>
<evidence type="ECO:0000313" key="7">
    <source>
        <dbReference type="Proteomes" id="UP000008524"/>
    </source>
</evidence>
<dbReference type="RefSeq" id="XP_845660.1">
    <property type="nucleotide sequence ID" value="XM_840567.1"/>
</dbReference>
<evidence type="ECO:0000313" key="6">
    <source>
        <dbReference type="EMBL" id="AAZ12101.1"/>
    </source>
</evidence>
<evidence type="ECO:0000256" key="2">
    <source>
        <dbReference type="SAM" id="MobiDB-lite"/>
    </source>
</evidence>
<feature type="region of interest" description="Disordered" evidence="2">
    <location>
        <begin position="217"/>
        <end position="356"/>
    </location>
</feature>
<gene>
    <name evidence="6" type="primary">Tb07.8P12.560</name>
    <name evidence="5" type="ORF">Tb927.7.360</name>
</gene>
<sequence length="382" mass="41180">MTARFLCLLAILTYVTADSIIEEGSQNTVSHVSAACLFSEALHGIPFGVKALKALAAANVSDASKAREGCQDAVRRAEDAFSSTPKVEEAVGRARAALKEAESAENAAKTALSDVEQYAARAPLLAAGKTAPVDDYLKSVAEDNSAASTARRIARGCSLPNRGVNSWVLKKAVEFGCEFFTGDICKILTDGMADLRAEYDQLEAAVRRASEARVAARAAESNAHKAAEEAERTAETEKADVQEISREEFEGNVEVPEDKEKTERTEVEEVPKKDPEGNVEVPEDKEKTERTEVEEVPKKDPEGNVEVPEDKEKTERTEVEEVPKKDPEGKVEISDDDHVQELGDDEGEEAEVGNDGSYAESIGGYTLLILLAALSHSAAAHF</sequence>
<feature type="compositionally biased region" description="Basic and acidic residues" evidence="2">
    <location>
        <begin position="222"/>
        <end position="249"/>
    </location>
</feature>
<dbReference type="Pfam" id="PF16731">
    <property type="entry name" value="GARP"/>
    <property type="match status" value="1"/>
</dbReference>
<feature type="coiled-coil region" evidence="1">
    <location>
        <begin position="87"/>
        <end position="121"/>
    </location>
</feature>
<feature type="compositionally biased region" description="Acidic residues" evidence="2">
    <location>
        <begin position="342"/>
        <end position="352"/>
    </location>
</feature>
<dbReference type="Proteomes" id="UP000008524">
    <property type="component" value="Chromosome 7"/>
</dbReference>
<dbReference type="KEGG" id="tbr:Tb927.7.360"/>
<feature type="chain" id="PRO_5010844108" description="Trypanosoma glutamic acid/alanine-rich protein domain-containing protein" evidence="3">
    <location>
        <begin position="18"/>
        <end position="382"/>
    </location>
</feature>
<protein>
    <recommendedName>
        <fullName evidence="4">Trypanosoma glutamic acid/alanine-rich protein domain-containing protein</fullName>
    </recommendedName>
</protein>
<dbReference type="SMR" id="Q57U18"/>
<dbReference type="STRING" id="185431.Q57U18"/>
<accession>Q57U18</accession>
<dbReference type="EMBL" id="AC159458">
    <property type="protein sequence ID" value="AAX70900.1"/>
    <property type="molecule type" value="Genomic_DNA"/>
</dbReference>
<keyword evidence="7" id="KW-1185">Reference proteome</keyword>
<dbReference type="InterPro" id="IPR031987">
    <property type="entry name" value="GARP"/>
</dbReference>
<reference evidence="6 7" key="2">
    <citation type="journal article" date="2005" name="Science">
        <title>The genome of the African trypanosome Trypanosoma brucei.</title>
        <authorList>
            <person name="Berriman M."/>
            <person name="Ghedin E."/>
            <person name="Hertz-Fowler C."/>
            <person name="Blandin G."/>
            <person name="Renauld H."/>
            <person name="Bartholomeu D.C."/>
            <person name="Lennard N.J."/>
            <person name="Caler E."/>
            <person name="Hamlin N.E."/>
            <person name="Haas B."/>
            <person name="Bohme U."/>
            <person name="Hannick L."/>
            <person name="Aslett M.A."/>
            <person name="Shallom J."/>
            <person name="Marcello L."/>
            <person name="Hou L."/>
            <person name="Wickstead B."/>
            <person name="Alsmark U.C."/>
            <person name="Arrowsmith C."/>
            <person name="Atkin R.J."/>
            <person name="Barron A.J."/>
            <person name="Bringaud F."/>
            <person name="Brooks K."/>
            <person name="Carrington M."/>
            <person name="Cherevach I."/>
            <person name="Chillingworth T.J."/>
            <person name="Churcher C."/>
            <person name="Clark L.N."/>
            <person name="Corton C.H."/>
            <person name="Cronin A."/>
            <person name="Davies R.M."/>
            <person name="Doggett J."/>
            <person name="Djikeng A."/>
            <person name="Feldblyum T."/>
            <person name="Field M.C."/>
            <person name="Fraser A."/>
            <person name="Goodhead I."/>
            <person name="Hance Z."/>
            <person name="Harper D."/>
            <person name="Harris B.R."/>
            <person name="Hauser H."/>
            <person name="Hostetler J."/>
            <person name="Ivens A."/>
            <person name="Jagels K."/>
            <person name="Johnson D."/>
            <person name="Johnson J."/>
            <person name="Jones K."/>
            <person name="Kerhornou A.X."/>
            <person name="Koo H."/>
            <person name="Larke N."/>
            <person name="Landfear S."/>
            <person name="Larkin C."/>
            <person name="Leech V."/>
            <person name="Line A."/>
            <person name="Lord A."/>
            <person name="Macleod A."/>
            <person name="Mooney P.J."/>
            <person name="Moule S."/>
            <person name="Martin D.M."/>
            <person name="Morgan G.W."/>
            <person name="Mungall K."/>
            <person name="Norbertczak H."/>
            <person name="Ormond D."/>
            <person name="Pai G."/>
            <person name="Peacock C.S."/>
            <person name="Peterson J."/>
            <person name="Quail M.A."/>
            <person name="Rabbinowitsch E."/>
            <person name="Rajandream M.A."/>
            <person name="Reitter C."/>
            <person name="Salzberg S.L."/>
            <person name="Sanders M."/>
            <person name="Schobel S."/>
            <person name="Sharp S."/>
            <person name="Simmonds M."/>
            <person name="Simpson A.J."/>
            <person name="Tallon L."/>
            <person name="Turner C.M."/>
            <person name="Tait A."/>
            <person name="Tivey A.R."/>
            <person name="Van Aken S."/>
            <person name="Walker D."/>
            <person name="Wanless D."/>
            <person name="Wang S."/>
            <person name="White B."/>
            <person name="White O."/>
            <person name="Whitehead S."/>
            <person name="Woodward J."/>
            <person name="Wortman J."/>
            <person name="Adams M.D."/>
            <person name="Embley T.M."/>
            <person name="Gull K."/>
            <person name="Ullu E."/>
            <person name="Barry J.D."/>
            <person name="Fairlamb A.H."/>
            <person name="Opperdoes F."/>
            <person name="Barrell B.G."/>
            <person name="Donelson J.E."/>
            <person name="Hall N."/>
            <person name="Fraser C.M."/>
            <person name="Melville S.E."/>
            <person name="El-Sayed N.M."/>
        </authorList>
    </citation>
    <scope>NUCLEOTIDE SEQUENCE [LARGE SCALE GENOMIC DNA]</scope>
    <source>
        <strain evidence="6 7">927/4 GUTat10.1</strain>
    </source>
</reference>
<evidence type="ECO:0000256" key="3">
    <source>
        <dbReference type="SAM" id="SignalP"/>
    </source>
</evidence>
<feature type="domain" description="Trypanosoma glutamic acid/alanine-rich protein" evidence="4">
    <location>
        <begin position="30"/>
        <end position="221"/>
    </location>
</feature>
<keyword evidence="1" id="KW-0175">Coiled coil</keyword>
<dbReference type="VEuPathDB" id="TriTrypDB:Tb927.7.360"/>
<accession>D6XJV4</accession>
<name>Q57U18_TRYB2</name>
<dbReference type="GO" id="GO:0005737">
    <property type="term" value="C:cytoplasm"/>
    <property type="evidence" value="ECO:0006056"/>
    <property type="project" value="Others"/>
</dbReference>
<reference evidence="6" key="1">
    <citation type="journal article" date="2005" name="Science">
        <title>Comparative genomics of trypanosomatid parasitic protozoa.</title>
        <authorList>
            <person name="El-Sayed N.M."/>
            <person name="Myler P.J."/>
            <person name="Blandin G."/>
            <person name="Berriman M."/>
            <person name="Crabtree J."/>
            <person name="Aggarwal G."/>
            <person name="Caler E."/>
            <person name="Renauld H."/>
            <person name="Worthey E.A."/>
            <person name="Hertz-Fowler C."/>
            <person name="Ghedin E."/>
            <person name="Peacock C."/>
            <person name="Bartholomeu D.C."/>
            <person name="Haas B.J."/>
            <person name="Tran A.N."/>
            <person name="Wortman J.R."/>
            <person name="Alsmark U.C."/>
            <person name="Angiuoli S."/>
            <person name="Anupama A."/>
            <person name="Badger J."/>
            <person name="Bringaud F."/>
            <person name="Cadag E."/>
            <person name="Carlton J.M."/>
            <person name="Cerqueira G.C."/>
            <person name="Creasy T."/>
            <person name="Delcher A.L."/>
            <person name="Djikeng A."/>
            <person name="Embley T.M."/>
            <person name="Hauser C."/>
            <person name="Ivens A.C."/>
            <person name="Kummerfeld S.K."/>
            <person name="Pereira-Leal J.B."/>
            <person name="Nilsson D."/>
            <person name="Peterson J."/>
            <person name="Salzberg S.L."/>
            <person name="Shallom J."/>
            <person name="Silva J.C."/>
            <person name="Sundaram J."/>
            <person name="Westenberger S."/>
            <person name="White O."/>
            <person name="Melville S.E."/>
            <person name="Donelson J.E."/>
            <person name="Andersson B."/>
            <person name="Stuart K.D."/>
            <person name="Hall N."/>
        </authorList>
    </citation>
    <scope>NUCLEOTIDE SEQUENCE</scope>
    <source>
        <strain evidence="6">927/4 GUTat10.1</strain>
    </source>
</reference>
<dbReference type="GeneID" id="3658249"/>
<evidence type="ECO:0000259" key="4">
    <source>
        <dbReference type="Pfam" id="PF16731"/>
    </source>
</evidence>
<dbReference type="AlphaFoldDB" id="Q57U18"/>
<dbReference type="Gene3D" id="1.20.1260.80">
    <property type="match status" value="1"/>
</dbReference>
<keyword evidence="3" id="KW-0732">Signal</keyword>
<dbReference type="EMBL" id="CP000070">
    <property type="protein sequence ID" value="AAZ12101.1"/>
    <property type="molecule type" value="Genomic_DNA"/>
</dbReference>
<dbReference type="GO" id="GO:0009986">
    <property type="term" value="C:cell surface"/>
    <property type="evidence" value="ECO:0000314"/>
    <property type="project" value="GeneDB"/>
</dbReference>